<accession>E1YI64</accession>
<protein>
    <submittedName>
        <fullName evidence="1">Uncharacterized protein</fullName>
    </submittedName>
</protein>
<organism evidence="1">
    <name type="scientific">uncultured Desulfobacterium sp</name>
    <dbReference type="NCBI Taxonomy" id="201089"/>
    <lineage>
        <taxon>Bacteria</taxon>
        <taxon>Pseudomonadati</taxon>
        <taxon>Thermodesulfobacteriota</taxon>
        <taxon>Desulfobacteria</taxon>
        <taxon>Desulfobacterales</taxon>
        <taxon>Desulfobacteriaceae</taxon>
        <taxon>Desulfobacterium</taxon>
        <taxon>environmental samples</taxon>
    </lineage>
</organism>
<evidence type="ECO:0000313" key="1">
    <source>
        <dbReference type="EMBL" id="CBX30333.1"/>
    </source>
</evidence>
<gene>
    <name evidence="1" type="ORF">N47_D31420</name>
</gene>
<dbReference type="EMBL" id="FR695874">
    <property type="protein sequence ID" value="CBX30333.1"/>
    <property type="molecule type" value="Genomic_DNA"/>
</dbReference>
<reference evidence="1" key="1">
    <citation type="journal article" date="2011" name="Environ. Microbiol.">
        <title>Genomic insights into the metabolic potential of the polycyclic aromatic hydrocarbon degrading sulfate-reducing Deltaproteobacterium N47.</title>
        <authorList>
            <person name="Bergmann F."/>
            <person name="Selesi D."/>
            <person name="Weinmaier T."/>
            <person name="Tischler P."/>
            <person name="Rattei T."/>
            <person name="Meckenstock R.U."/>
        </authorList>
    </citation>
    <scope>NUCLEOTIDE SEQUENCE</scope>
</reference>
<sequence length="50" mass="5665">MQIAISAADKDRKDKNSYIISFTRIFLCLKDQSVSVLKFVKQNKAGNDKS</sequence>
<proteinExistence type="predicted"/>
<dbReference type="AlphaFoldDB" id="E1YI64"/>
<name>E1YI64_9BACT</name>